<dbReference type="Proteomes" id="UP001304671">
    <property type="component" value="Unassembled WGS sequence"/>
</dbReference>
<protein>
    <recommendedName>
        <fullName evidence="4">LTXXQ motif family protein</fullName>
    </recommendedName>
</protein>
<dbReference type="EMBL" id="JAYFUL010000002">
    <property type="protein sequence ID" value="MEA5256643.1"/>
    <property type="molecule type" value="Genomic_DNA"/>
</dbReference>
<sequence>MKSNNYLSFLIVLSVSIFLHINESKAQYGQGYGQGGYGRGGLGGGRLPQAGEGMQRKPESMDPEKIATEETRWMTKKLKLTEEQLPKIENANINYAFKRMDFSEEVKKLVPPISEEVRTKIRTKALSIKEERDKELKAILTEEQFQIYLKKKDNY</sequence>
<accession>A0ABU5QHW2</accession>
<dbReference type="RefSeq" id="WP_323246483.1">
    <property type="nucleotide sequence ID" value="NZ_JAYFUL010000002.1"/>
</dbReference>
<evidence type="ECO:0000313" key="2">
    <source>
        <dbReference type="EMBL" id="MEA5256643.1"/>
    </source>
</evidence>
<keyword evidence="3" id="KW-1185">Reference proteome</keyword>
<name>A0ABU5QHW2_9BACT</name>
<evidence type="ECO:0000313" key="3">
    <source>
        <dbReference type="Proteomes" id="UP001304671"/>
    </source>
</evidence>
<evidence type="ECO:0000256" key="1">
    <source>
        <dbReference type="SAM" id="MobiDB-lite"/>
    </source>
</evidence>
<organism evidence="2 3">
    <name type="scientific">Arcicella aquatica</name>
    <dbReference type="NCBI Taxonomy" id="217141"/>
    <lineage>
        <taxon>Bacteria</taxon>
        <taxon>Pseudomonadati</taxon>
        <taxon>Bacteroidota</taxon>
        <taxon>Cytophagia</taxon>
        <taxon>Cytophagales</taxon>
        <taxon>Flectobacillaceae</taxon>
        <taxon>Arcicella</taxon>
    </lineage>
</organism>
<gene>
    <name evidence="2" type="ORF">VB264_02535</name>
</gene>
<comment type="caution">
    <text evidence="2">The sequence shown here is derived from an EMBL/GenBank/DDBJ whole genome shotgun (WGS) entry which is preliminary data.</text>
</comment>
<feature type="region of interest" description="Disordered" evidence="1">
    <location>
        <begin position="41"/>
        <end position="66"/>
    </location>
</feature>
<feature type="compositionally biased region" description="Basic and acidic residues" evidence="1">
    <location>
        <begin position="54"/>
        <end position="66"/>
    </location>
</feature>
<proteinExistence type="predicted"/>
<reference evidence="2 3" key="1">
    <citation type="submission" date="2023-12" db="EMBL/GenBank/DDBJ databases">
        <title>Novel species of the genus Arcicella isolated from rivers.</title>
        <authorList>
            <person name="Lu H."/>
        </authorList>
    </citation>
    <scope>NUCLEOTIDE SEQUENCE [LARGE SCALE GENOMIC DNA]</scope>
    <source>
        <strain evidence="2 3">LMG 21963</strain>
    </source>
</reference>
<evidence type="ECO:0008006" key="4">
    <source>
        <dbReference type="Google" id="ProtNLM"/>
    </source>
</evidence>